<dbReference type="InterPro" id="IPR004358">
    <property type="entry name" value="Sig_transdc_His_kin-like_C"/>
</dbReference>
<evidence type="ECO:0000313" key="10">
    <source>
        <dbReference type="Proteomes" id="UP000278351"/>
    </source>
</evidence>
<dbReference type="Pfam" id="PF02518">
    <property type="entry name" value="HATPase_c"/>
    <property type="match status" value="1"/>
</dbReference>
<name>A0A3N4QPJ9_9BACT</name>
<keyword evidence="10" id="KW-1185">Reference proteome</keyword>
<evidence type="ECO:0000256" key="2">
    <source>
        <dbReference type="ARBA" id="ARBA00012438"/>
    </source>
</evidence>
<keyword evidence="5 9" id="KW-0418">Kinase</keyword>
<dbReference type="InterPro" id="IPR036097">
    <property type="entry name" value="HisK_dim/P_sf"/>
</dbReference>
<evidence type="ECO:0000256" key="3">
    <source>
        <dbReference type="ARBA" id="ARBA00022553"/>
    </source>
</evidence>
<reference evidence="9 10" key="1">
    <citation type="submission" date="2018-11" db="EMBL/GenBank/DDBJ databases">
        <title>Chitinophaga lutea sp.nov., isolate from arsenic contaminated soil.</title>
        <authorList>
            <person name="Zong Y."/>
        </authorList>
    </citation>
    <scope>NUCLEOTIDE SEQUENCE [LARGE SCALE GENOMIC DNA]</scope>
    <source>
        <strain evidence="9 10">ZY74</strain>
    </source>
</reference>
<comment type="caution">
    <text evidence="9">The sequence shown here is derived from an EMBL/GenBank/DDBJ whole genome shotgun (WGS) entry which is preliminary data.</text>
</comment>
<comment type="catalytic activity">
    <reaction evidence="1">
        <text>ATP + protein L-histidine = ADP + protein N-phospho-L-histidine.</text>
        <dbReference type="EC" id="2.7.13.3"/>
    </reaction>
</comment>
<dbReference type="PANTHER" id="PTHR43711">
    <property type="entry name" value="TWO-COMPONENT HISTIDINE KINASE"/>
    <property type="match status" value="1"/>
</dbReference>
<dbReference type="CDD" id="cd00075">
    <property type="entry name" value="HATPase"/>
    <property type="match status" value="1"/>
</dbReference>
<proteinExistence type="predicted"/>
<dbReference type="FunFam" id="3.30.565.10:FF:000006">
    <property type="entry name" value="Sensor histidine kinase WalK"/>
    <property type="match status" value="1"/>
</dbReference>
<evidence type="ECO:0000313" key="9">
    <source>
        <dbReference type="EMBL" id="RPE13584.1"/>
    </source>
</evidence>
<protein>
    <recommendedName>
        <fullName evidence="2">histidine kinase</fullName>
        <ecNumber evidence="2">2.7.13.3</ecNumber>
    </recommendedName>
</protein>
<dbReference type="Pfam" id="PF00512">
    <property type="entry name" value="HisKA"/>
    <property type="match status" value="1"/>
</dbReference>
<keyword evidence="3" id="KW-0597">Phosphoprotein</keyword>
<keyword evidence="4" id="KW-0808">Transferase</keyword>
<sequence length="495" mass="55479">MLSPVCSCRGLDSFTTMRNRIRTILVLMCSCILGVFIFQGYWIYNAYHVRLQDFNRDINDALRTAVQNKQFGDVHRLFARAIPAERGAVIGRPRMINLQTDTRWSDSGMVAQGVTVTRVIQADKGRLHLRLFTGDSIKRVYSDSLSKDISDMLMANKYYNSRMSVKSLDSVYGRELASRGITTAYELDSINMTPEVLDAINTGKPDPLQSFVIPFNPFSEYAVRARFSSPLRHILQQMLGTLLGSAALLLLTVGCFIYMLRTILQQKKLSEVKNDFINNMTHELKTPIATVSAAVEAMQNFNALNDTKKTQSYLAISRQELQRLSDLVEKVLHIAAEEKENFELNYETTDINDLVSSIVANHRLKAAKNVDFSYTVLSDPLVVADRTHLANAINNLVDNAIKYSGDPAVVHIQIAKEAQHLKVTVKDNGIGIPYSYQESIFEKFFRVPNGNLHNVKGFGLGLSYVKKIAEMHGGAVRVKSLPEKGSEFTLEIPLG</sequence>
<dbReference type="Gene3D" id="1.10.287.130">
    <property type="match status" value="1"/>
</dbReference>
<feature type="transmembrane region" description="Helical" evidence="7">
    <location>
        <begin position="24"/>
        <end position="44"/>
    </location>
</feature>
<dbReference type="PRINTS" id="PR00344">
    <property type="entry name" value="BCTRLSENSOR"/>
</dbReference>
<dbReference type="SUPFAM" id="SSF55874">
    <property type="entry name" value="ATPase domain of HSP90 chaperone/DNA topoisomerase II/histidine kinase"/>
    <property type="match status" value="1"/>
</dbReference>
<gene>
    <name evidence="9" type="ORF">EGT74_08730</name>
</gene>
<dbReference type="SUPFAM" id="SSF47384">
    <property type="entry name" value="Homodimeric domain of signal transducing histidine kinase"/>
    <property type="match status" value="1"/>
</dbReference>
<dbReference type="SMART" id="SM00387">
    <property type="entry name" value="HATPase_c"/>
    <property type="match status" value="1"/>
</dbReference>
<dbReference type="InterPro" id="IPR050736">
    <property type="entry name" value="Sensor_HK_Regulatory"/>
</dbReference>
<dbReference type="EC" id="2.7.13.3" evidence="2"/>
<keyword evidence="7" id="KW-1133">Transmembrane helix</keyword>
<dbReference type="AlphaFoldDB" id="A0A3N4QPJ9"/>
<evidence type="ECO:0000256" key="1">
    <source>
        <dbReference type="ARBA" id="ARBA00000085"/>
    </source>
</evidence>
<dbReference type="InterPro" id="IPR036890">
    <property type="entry name" value="HATPase_C_sf"/>
</dbReference>
<organism evidence="9 10">
    <name type="scientific">Chitinophaga lutea</name>
    <dbReference type="NCBI Taxonomy" id="2488634"/>
    <lineage>
        <taxon>Bacteria</taxon>
        <taxon>Pseudomonadati</taxon>
        <taxon>Bacteroidota</taxon>
        <taxon>Chitinophagia</taxon>
        <taxon>Chitinophagales</taxon>
        <taxon>Chitinophagaceae</taxon>
        <taxon>Chitinophaga</taxon>
    </lineage>
</organism>
<keyword evidence="7" id="KW-0812">Transmembrane</keyword>
<dbReference type="InterPro" id="IPR003594">
    <property type="entry name" value="HATPase_dom"/>
</dbReference>
<dbReference type="PROSITE" id="PS50109">
    <property type="entry name" value="HIS_KIN"/>
    <property type="match status" value="1"/>
</dbReference>
<dbReference type="InterPro" id="IPR005467">
    <property type="entry name" value="His_kinase_dom"/>
</dbReference>
<dbReference type="InterPro" id="IPR003661">
    <property type="entry name" value="HisK_dim/P_dom"/>
</dbReference>
<evidence type="ECO:0000256" key="7">
    <source>
        <dbReference type="SAM" id="Phobius"/>
    </source>
</evidence>
<evidence type="ECO:0000256" key="4">
    <source>
        <dbReference type="ARBA" id="ARBA00022679"/>
    </source>
</evidence>
<feature type="transmembrane region" description="Helical" evidence="7">
    <location>
        <begin position="238"/>
        <end position="260"/>
    </location>
</feature>
<dbReference type="GO" id="GO:0000155">
    <property type="term" value="F:phosphorelay sensor kinase activity"/>
    <property type="evidence" value="ECO:0007669"/>
    <property type="project" value="InterPro"/>
</dbReference>
<dbReference type="SMART" id="SM00388">
    <property type="entry name" value="HisKA"/>
    <property type="match status" value="1"/>
</dbReference>
<dbReference type="PANTHER" id="PTHR43711:SF1">
    <property type="entry name" value="HISTIDINE KINASE 1"/>
    <property type="match status" value="1"/>
</dbReference>
<keyword evidence="7" id="KW-0472">Membrane</keyword>
<dbReference type="Gene3D" id="3.30.565.10">
    <property type="entry name" value="Histidine kinase-like ATPase, C-terminal domain"/>
    <property type="match status" value="1"/>
</dbReference>
<feature type="domain" description="Histidine kinase" evidence="8">
    <location>
        <begin position="279"/>
        <end position="495"/>
    </location>
</feature>
<evidence type="ECO:0000256" key="6">
    <source>
        <dbReference type="ARBA" id="ARBA00023012"/>
    </source>
</evidence>
<keyword evidence="6" id="KW-0902">Two-component regulatory system</keyword>
<evidence type="ECO:0000256" key="5">
    <source>
        <dbReference type="ARBA" id="ARBA00022777"/>
    </source>
</evidence>
<dbReference type="Proteomes" id="UP000278351">
    <property type="component" value="Unassembled WGS sequence"/>
</dbReference>
<dbReference type="EMBL" id="RPDH01000001">
    <property type="protein sequence ID" value="RPE13584.1"/>
    <property type="molecule type" value="Genomic_DNA"/>
</dbReference>
<evidence type="ECO:0000259" key="8">
    <source>
        <dbReference type="PROSITE" id="PS50109"/>
    </source>
</evidence>
<dbReference type="CDD" id="cd00082">
    <property type="entry name" value="HisKA"/>
    <property type="match status" value="1"/>
</dbReference>
<accession>A0A3N4QPJ9</accession>